<evidence type="ECO:0000256" key="3">
    <source>
        <dbReference type="ARBA" id="ARBA00023098"/>
    </source>
</evidence>
<feature type="non-terminal residue" evidence="5">
    <location>
        <position position="135"/>
    </location>
</feature>
<keyword evidence="6" id="KW-1185">Reference proteome</keyword>
<dbReference type="GO" id="GO:0006635">
    <property type="term" value="P:fatty acid beta-oxidation"/>
    <property type="evidence" value="ECO:0007669"/>
    <property type="project" value="TreeGrafter"/>
</dbReference>
<dbReference type="Gene3D" id="3.40.47.10">
    <property type="match status" value="1"/>
</dbReference>
<dbReference type="SUPFAM" id="SSF53901">
    <property type="entry name" value="Thiolase-like"/>
    <property type="match status" value="1"/>
</dbReference>
<evidence type="ECO:0000259" key="4">
    <source>
        <dbReference type="Pfam" id="PF00108"/>
    </source>
</evidence>
<sequence>MSFAQRVSNFVSPSGKSAVLAKNDNDVVIVAAVRSALTKGKKGGFKDTRPEEILSGILQAAYTKAGIDPALIEDISVGNVLPPGGGSSAARMAALHAGIPISTPISTVNRQCSSGLTAINIIASQIVSGQIDIGI</sequence>
<keyword evidence="2" id="KW-0276">Fatty acid metabolism</keyword>
<accession>A0A4Y9ZND1</accession>
<dbReference type="PANTHER" id="PTHR43853:SF8">
    <property type="entry name" value="3-KETOACYL-COA THIOLASE, PEROXISOMAL"/>
    <property type="match status" value="1"/>
</dbReference>
<dbReference type="InterPro" id="IPR050215">
    <property type="entry name" value="Thiolase-like_sf_Thiolase"/>
</dbReference>
<keyword evidence="3" id="KW-0443">Lipid metabolism</keyword>
<feature type="domain" description="Thiolase N-terminal" evidence="4">
    <location>
        <begin position="27"/>
        <end position="135"/>
    </location>
</feature>
<dbReference type="STRING" id="135208.A0A4Y9ZND1"/>
<gene>
    <name evidence="5" type="ORF">EWM64_g8659</name>
</gene>
<dbReference type="Proteomes" id="UP000298061">
    <property type="component" value="Unassembled WGS sequence"/>
</dbReference>
<evidence type="ECO:0000313" key="5">
    <source>
        <dbReference type="EMBL" id="TFY75351.1"/>
    </source>
</evidence>
<evidence type="ECO:0000256" key="1">
    <source>
        <dbReference type="ARBA" id="ARBA00022679"/>
    </source>
</evidence>
<dbReference type="InterPro" id="IPR020615">
    <property type="entry name" value="Thiolase_acyl_enz_int_AS"/>
</dbReference>
<dbReference type="GO" id="GO:0005777">
    <property type="term" value="C:peroxisome"/>
    <property type="evidence" value="ECO:0007669"/>
    <property type="project" value="TreeGrafter"/>
</dbReference>
<proteinExistence type="predicted"/>
<dbReference type="PANTHER" id="PTHR43853">
    <property type="entry name" value="3-KETOACYL-COA THIOLASE, PEROXISOMAL"/>
    <property type="match status" value="1"/>
</dbReference>
<dbReference type="EMBL" id="SFCI01001611">
    <property type="protein sequence ID" value="TFY75351.1"/>
    <property type="molecule type" value="Genomic_DNA"/>
</dbReference>
<keyword evidence="1" id="KW-0808">Transferase</keyword>
<protein>
    <recommendedName>
        <fullName evidence="4">Thiolase N-terminal domain-containing protein</fullName>
    </recommendedName>
</protein>
<dbReference type="InterPro" id="IPR016039">
    <property type="entry name" value="Thiolase-like"/>
</dbReference>
<evidence type="ECO:0000313" key="6">
    <source>
        <dbReference type="Proteomes" id="UP000298061"/>
    </source>
</evidence>
<dbReference type="AlphaFoldDB" id="A0A4Y9ZND1"/>
<evidence type="ECO:0000256" key="2">
    <source>
        <dbReference type="ARBA" id="ARBA00022832"/>
    </source>
</evidence>
<dbReference type="GO" id="GO:0010124">
    <property type="term" value="P:phenylacetate catabolic process"/>
    <property type="evidence" value="ECO:0007669"/>
    <property type="project" value="TreeGrafter"/>
</dbReference>
<dbReference type="InterPro" id="IPR020616">
    <property type="entry name" value="Thiolase_N"/>
</dbReference>
<dbReference type="PROSITE" id="PS00098">
    <property type="entry name" value="THIOLASE_1"/>
    <property type="match status" value="1"/>
</dbReference>
<reference evidence="5 6" key="1">
    <citation type="submission" date="2019-02" db="EMBL/GenBank/DDBJ databases">
        <title>Genome sequencing of the rare red list fungi Hericium alpestre (H. flagellum).</title>
        <authorList>
            <person name="Buettner E."/>
            <person name="Kellner H."/>
        </authorList>
    </citation>
    <scope>NUCLEOTIDE SEQUENCE [LARGE SCALE GENOMIC DNA]</scope>
    <source>
        <strain evidence="5 6">DSM 108284</strain>
    </source>
</reference>
<dbReference type="OrthoDB" id="5404651at2759"/>
<name>A0A4Y9ZND1_9AGAM</name>
<dbReference type="Pfam" id="PF00108">
    <property type="entry name" value="Thiolase_N"/>
    <property type="match status" value="1"/>
</dbReference>
<comment type="caution">
    <text evidence="5">The sequence shown here is derived from an EMBL/GenBank/DDBJ whole genome shotgun (WGS) entry which is preliminary data.</text>
</comment>
<dbReference type="GO" id="GO:0003988">
    <property type="term" value="F:acetyl-CoA C-acyltransferase activity"/>
    <property type="evidence" value="ECO:0007669"/>
    <property type="project" value="TreeGrafter"/>
</dbReference>
<organism evidence="5 6">
    <name type="scientific">Hericium alpestre</name>
    <dbReference type="NCBI Taxonomy" id="135208"/>
    <lineage>
        <taxon>Eukaryota</taxon>
        <taxon>Fungi</taxon>
        <taxon>Dikarya</taxon>
        <taxon>Basidiomycota</taxon>
        <taxon>Agaricomycotina</taxon>
        <taxon>Agaricomycetes</taxon>
        <taxon>Russulales</taxon>
        <taxon>Hericiaceae</taxon>
        <taxon>Hericium</taxon>
    </lineage>
</organism>